<evidence type="ECO:0000256" key="2">
    <source>
        <dbReference type="PIRNR" id="PIRNR000972"/>
    </source>
</evidence>
<dbReference type="EC" id="3.1.6.1" evidence="2"/>
<dbReference type="Proteomes" id="UP001342314">
    <property type="component" value="Unassembled WGS sequence"/>
</dbReference>
<comment type="catalytic activity">
    <reaction evidence="2">
        <text>an aryl sulfate + H2O = a phenol + sulfate + H(+)</text>
        <dbReference type="Rhea" id="RHEA:17261"/>
        <dbReference type="ChEBI" id="CHEBI:15377"/>
        <dbReference type="ChEBI" id="CHEBI:15378"/>
        <dbReference type="ChEBI" id="CHEBI:16189"/>
        <dbReference type="ChEBI" id="CHEBI:33853"/>
        <dbReference type="ChEBI" id="CHEBI:140317"/>
        <dbReference type="EC" id="3.1.6.1"/>
    </reaction>
</comment>
<dbReference type="Gene3D" id="3.40.720.10">
    <property type="entry name" value="Alkaline Phosphatase, subunit A"/>
    <property type="match status" value="1"/>
</dbReference>
<keyword evidence="7" id="KW-1185">Reference proteome</keyword>
<evidence type="ECO:0000313" key="7">
    <source>
        <dbReference type="Proteomes" id="UP001342314"/>
    </source>
</evidence>
<evidence type="ECO:0000259" key="5">
    <source>
        <dbReference type="Pfam" id="PF00884"/>
    </source>
</evidence>
<dbReference type="GO" id="GO:0018958">
    <property type="term" value="P:phenol-containing compound metabolic process"/>
    <property type="evidence" value="ECO:0007669"/>
    <property type="project" value="InterPro"/>
</dbReference>
<dbReference type="GO" id="GO:0005539">
    <property type="term" value="F:glycosaminoglycan binding"/>
    <property type="evidence" value="ECO:0007669"/>
    <property type="project" value="TreeGrafter"/>
</dbReference>
<dbReference type="GO" id="GO:0004065">
    <property type="term" value="F:arylsulfatase activity"/>
    <property type="evidence" value="ECO:0007669"/>
    <property type="project" value="UniProtKB-UniRule"/>
</dbReference>
<dbReference type="GO" id="GO:0008449">
    <property type="term" value="F:N-acetylglucosamine-6-sulfatase activity"/>
    <property type="evidence" value="ECO:0007669"/>
    <property type="project" value="TreeGrafter"/>
</dbReference>
<dbReference type="Pfam" id="PF00884">
    <property type="entry name" value="Sulfatase"/>
    <property type="match status" value="1"/>
</dbReference>
<evidence type="ECO:0000256" key="3">
    <source>
        <dbReference type="PIRSR" id="PIRSR000972-50"/>
    </source>
</evidence>
<dbReference type="EMBL" id="BQKY01000014">
    <property type="protein sequence ID" value="GJN93489.1"/>
    <property type="molecule type" value="Genomic_DNA"/>
</dbReference>
<dbReference type="InterPro" id="IPR012083">
    <property type="entry name" value="Arylsulfatase"/>
</dbReference>
<feature type="modified residue" description="3-oxoalanine (Cys)" evidence="3">
    <location>
        <position position="81"/>
    </location>
</feature>
<protein>
    <recommendedName>
        <fullName evidence="2">Arylsulfatase</fullName>
        <shortName evidence="2">AS</shortName>
        <ecNumber evidence="2">3.1.6.1</ecNumber>
    </recommendedName>
    <alternativeName>
        <fullName evidence="2">Aryl-sulfate sulphohydrolase</fullName>
    </alternativeName>
</protein>
<accession>A0AAV5GSK9</accession>
<dbReference type="SUPFAM" id="SSF53649">
    <property type="entry name" value="Alkaline phosphatase-like"/>
    <property type="match status" value="1"/>
</dbReference>
<evidence type="ECO:0000313" key="6">
    <source>
        <dbReference type="EMBL" id="GJN93489.1"/>
    </source>
</evidence>
<comment type="caution">
    <text evidence="6">The sequence shown here is derived from an EMBL/GenBank/DDBJ whole genome shotgun (WGS) entry which is preliminary data.</text>
</comment>
<dbReference type="PANTHER" id="PTHR43108">
    <property type="entry name" value="N-ACETYLGLUCOSAMINE-6-SULFATASE FAMILY MEMBER"/>
    <property type="match status" value="1"/>
</dbReference>
<dbReference type="AlphaFoldDB" id="A0AAV5GSK9"/>
<dbReference type="PIRSF" id="PIRSF000972">
    <property type="entry name" value="Arylsulf_plant"/>
    <property type="match status" value="1"/>
</dbReference>
<feature type="domain" description="Sulfatase N-terminal" evidence="5">
    <location>
        <begin position="37"/>
        <end position="391"/>
    </location>
</feature>
<gene>
    <name evidence="6" type="ORF">Rhopal_006546-T1</name>
</gene>
<comment type="similarity">
    <text evidence="1 2">Belongs to the sulfatase family.</text>
</comment>
<organism evidence="6 7">
    <name type="scientific">Rhodotorula paludigena</name>
    <dbReference type="NCBI Taxonomy" id="86838"/>
    <lineage>
        <taxon>Eukaryota</taxon>
        <taxon>Fungi</taxon>
        <taxon>Dikarya</taxon>
        <taxon>Basidiomycota</taxon>
        <taxon>Pucciniomycotina</taxon>
        <taxon>Microbotryomycetes</taxon>
        <taxon>Sporidiobolales</taxon>
        <taxon>Sporidiobolaceae</taxon>
        <taxon>Rhodotorula</taxon>
    </lineage>
</organism>
<feature type="chain" id="PRO_5043607623" description="Arylsulfatase" evidence="4">
    <location>
        <begin position="20"/>
        <end position="598"/>
    </location>
</feature>
<proteinExistence type="inferred from homology"/>
<dbReference type="InterPro" id="IPR000917">
    <property type="entry name" value="Sulfatase_N"/>
</dbReference>
<sequence>MLLARAAAAVFALATLAHASPAPSFPRASPSAVLSKPNIVFIIVDDQDARQNSIDTMPHLQRLLVDEGTRFNKFFAPISVCCPSRSSFLRSQCAHNTNITSVMPPYGGWSVFNEKGMNGHYLPTFLANANYDVRYVGKLMNGHSVNAFTGDFEADGFVDHAFLLDPNTYDYWSPAFSRANGTVEYRPGEYSTDLVAEKAIAFLAQAAETPDKPFFLGVAPIAPHSHISTSGHSGGLPGLFDLPRAAPRHAHLFQDVKLNSSRESHNPDVPSGASWVRTLDKLNSTNVEYIEEFYRARLQALQAVDELVEGVINKLEEIGKLDDTIVIYTSDNGFEANAGHRRQPGKTLPYEEDINVPLVVRGPGVPRGLVDNHSVYSLADLGSTVLHLAGAQADYDHDGSLVPLTHELREQVERDGGTKGFHLAEYWVEGIGEGKYGSGITRFNQTYRAVRVVEGDEINYSYAVWCTGEREIYDLNTDPDQMHNLALAPLAPTSFTARLHTRLDALLLVLKSCSGNSCRNPWKVIFRDGKVQSLRTALDEKYDAYFEALPRVRYSECRLGFHIKLEAPFWTEDLAYSPGKEYVPLDAGFGASQIVLSA</sequence>
<comment type="PTM">
    <text evidence="3">The conversion to 3-oxoalanine (also known as C-formylglycine, FGly), of a serine or cysteine residue in prokaryotes and of a cysteine residue in eukaryotes, is critical for catalytic activity.</text>
</comment>
<keyword evidence="4" id="KW-0732">Signal</keyword>
<evidence type="ECO:0000256" key="1">
    <source>
        <dbReference type="ARBA" id="ARBA00008779"/>
    </source>
</evidence>
<evidence type="ECO:0000256" key="4">
    <source>
        <dbReference type="SAM" id="SignalP"/>
    </source>
</evidence>
<dbReference type="CDD" id="cd16147">
    <property type="entry name" value="G6S"/>
    <property type="match status" value="1"/>
</dbReference>
<dbReference type="PANTHER" id="PTHR43108:SF8">
    <property type="entry name" value="SD21168P"/>
    <property type="match status" value="1"/>
</dbReference>
<keyword evidence="2" id="KW-0378">Hydrolase</keyword>
<feature type="signal peptide" evidence="4">
    <location>
        <begin position="1"/>
        <end position="19"/>
    </location>
</feature>
<dbReference type="InterPro" id="IPR017850">
    <property type="entry name" value="Alkaline_phosphatase_core_sf"/>
</dbReference>
<reference evidence="6 7" key="1">
    <citation type="submission" date="2021-12" db="EMBL/GenBank/DDBJ databases">
        <title>High titer production of polyol ester of fatty acids by Rhodotorula paludigena BS15 towards product separation-free biomass refinery.</title>
        <authorList>
            <person name="Mano J."/>
            <person name="Ono H."/>
            <person name="Tanaka T."/>
            <person name="Naito K."/>
            <person name="Sushida H."/>
            <person name="Ike M."/>
            <person name="Tokuyasu K."/>
            <person name="Kitaoka M."/>
        </authorList>
    </citation>
    <scope>NUCLEOTIDE SEQUENCE [LARGE SCALE GENOMIC DNA]</scope>
    <source>
        <strain evidence="6 7">BS15</strain>
    </source>
</reference>
<name>A0AAV5GSK9_9BASI</name>